<feature type="region of interest" description="Disordered" evidence="1">
    <location>
        <begin position="369"/>
        <end position="434"/>
    </location>
</feature>
<dbReference type="RefSeq" id="XP_041164232.1">
    <property type="nucleotide sequence ID" value="XM_041299738.1"/>
</dbReference>
<feature type="compositionally biased region" description="Acidic residues" evidence="1">
    <location>
        <begin position="125"/>
        <end position="134"/>
    </location>
</feature>
<comment type="caution">
    <text evidence="2">The sequence shown here is derived from an EMBL/GenBank/DDBJ whole genome shotgun (WGS) entry which is preliminary data.</text>
</comment>
<feature type="region of interest" description="Disordered" evidence="1">
    <location>
        <begin position="181"/>
        <end position="226"/>
    </location>
</feature>
<feature type="compositionally biased region" description="Basic and acidic residues" evidence="1">
    <location>
        <begin position="370"/>
        <end position="382"/>
    </location>
</feature>
<organism evidence="2 3">
    <name type="scientific">Suillus plorans</name>
    <dbReference type="NCBI Taxonomy" id="116603"/>
    <lineage>
        <taxon>Eukaryota</taxon>
        <taxon>Fungi</taxon>
        <taxon>Dikarya</taxon>
        <taxon>Basidiomycota</taxon>
        <taxon>Agaricomycotina</taxon>
        <taxon>Agaricomycetes</taxon>
        <taxon>Agaricomycetidae</taxon>
        <taxon>Boletales</taxon>
        <taxon>Suillineae</taxon>
        <taxon>Suillaceae</taxon>
        <taxon>Suillus</taxon>
    </lineage>
</organism>
<reference evidence="2" key="1">
    <citation type="journal article" date="2020" name="New Phytol.">
        <title>Comparative genomics reveals dynamic genome evolution in host specialist ectomycorrhizal fungi.</title>
        <authorList>
            <person name="Lofgren L.A."/>
            <person name="Nguyen N.H."/>
            <person name="Vilgalys R."/>
            <person name="Ruytinx J."/>
            <person name="Liao H.L."/>
            <person name="Branco S."/>
            <person name="Kuo A."/>
            <person name="LaButti K."/>
            <person name="Lipzen A."/>
            <person name="Andreopoulos W."/>
            <person name="Pangilinan J."/>
            <person name="Riley R."/>
            <person name="Hundley H."/>
            <person name="Na H."/>
            <person name="Barry K."/>
            <person name="Grigoriev I.V."/>
            <person name="Stajich J.E."/>
            <person name="Kennedy P.G."/>
        </authorList>
    </citation>
    <scope>NUCLEOTIDE SEQUENCE</scope>
    <source>
        <strain evidence="2">S12</strain>
    </source>
</reference>
<dbReference type="EMBL" id="JABBWE010000009">
    <property type="protein sequence ID" value="KAG1800246.1"/>
    <property type="molecule type" value="Genomic_DNA"/>
</dbReference>
<gene>
    <name evidence="2" type="ORF">HD556DRAFT_1305033</name>
</gene>
<feature type="compositionally biased region" description="Low complexity" evidence="1">
    <location>
        <begin position="387"/>
        <end position="412"/>
    </location>
</feature>
<dbReference type="OrthoDB" id="3071436at2759"/>
<name>A0A9P7DQ24_9AGAM</name>
<keyword evidence="3" id="KW-1185">Reference proteome</keyword>
<proteinExistence type="predicted"/>
<feature type="compositionally biased region" description="Polar residues" evidence="1">
    <location>
        <begin position="194"/>
        <end position="203"/>
    </location>
</feature>
<feature type="region of interest" description="Disordered" evidence="1">
    <location>
        <begin position="113"/>
        <end position="161"/>
    </location>
</feature>
<accession>A0A9P7DQ24</accession>
<dbReference type="GeneID" id="64593502"/>
<evidence type="ECO:0000313" key="2">
    <source>
        <dbReference type="EMBL" id="KAG1800246.1"/>
    </source>
</evidence>
<sequence length="565" mass="63646">MTTVHYDLRPLNQRAWKILPTLKPPGALPNSPFDSPLMALDDTPETAPFEVTRSETSVLRTIRSCSDVIRVRSPWFGLRGPKEKTMEQVSVAENTPDNHTESVEDVNRILSMTLPPAPSAAGPDSESDESDDDGCPWITVRQKQSPEGAFSGKVKPDPAEPHVLMMEQESLVREAERRLTHDEHEKLHRRQSKIHSQAESHTSLAAGPSKGKATDPRKWGASGLDKGDLDLDTQHTAFEAWNAAKAAREVTSNGEEEGSLEHVPEVKSIKVSKEELKRLIHKRAVEAVRVAEVRLECKYEKKIRKLKKDSAPTKESTGTAVRLQPVQSMIEKVVKPLTKTRAASEMPRAMQPVHQVTAQSYIGRALSRVQSREPKGKTHNDSDPSSDDPSSSSSSESTLSESSNEASKSSTTDSRKKSSKKKKKKKHTILKPVPPTVYDGEVDSRAFHRFITEGTAYVKDGCVKHKARVFTLSRYLTGKVHEFYIREVAGDPYCWQLPEFFNELFNHCFPVNLQTELCAKLKKCYQNDKTVRAYFYELSKLWNMIGDIDKRHRVERLWFGLRTNI</sequence>
<evidence type="ECO:0000313" key="3">
    <source>
        <dbReference type="Proteomes" id="UP000719766"/>
    </source>
</evidence>
<dbReference type="AlphaFoldDB" id="A0A9P7DQ24"/>
<dbReference type="Proteomes" id="UP000719766">
    <property type="component" value="Unassembled WGS sequence"/>
</dbReference>
<evidence type="ECO:0008006" key="4">
    <source>
        <dbReference type="Google" id="ProtNLM"/>
    </source>
</evidence>
<feature type="compositionally biased region" description="Basic residues" evidence="1">
    <location>
        <begin position="417"/>
        <end position="429"/>
    </location>
</feature>
<feature type="region of interest" description="Disordered" evidence="1">
    <location>
        <begin position="304"/>
        <end position="324"/>
    </location>
</feature>
<evidence type="ECO:0000256" key="1">
    <source>
        <dbReference type="SAM" id="MobiDB-lite"/>
    </source>
</evidence>
<protein>
    <recommendedName>
        <fullName evidence="4">Retrotransposon gag domain-containing protein</fullName>
    </recommendedName>
</protein>